<evidence type="ECO:0000256" key="1">
    <source>
        <dbReference type="ARBA" id="ARBA00023002"/>
    </source>
</evidence>
<dbReference type="GO" id="GO:0016509">
    <property type="term" value="F:long-chain (3S)-3-hydroxyacyl-CoA dehydrogenase (NAD+) activity"/>
    <property type="evidence" value="ECO:0007669"/>
    <property type="project" value="TreeGrafter"/>
</dbReference>
<dbReference type="OrthoDB" id="4438718at2"/>
<dbReference type="Proteomes" id="UP000322244">
    <property type="component" value="Unassembled WGS sequence"/>
</dbReference>
<keyword evidence="1" id="KW-0560">Oxidoreductase</keyword>
<dbReference type="InterPro" id="IPR050136">
    <property type="entry name" value="FA_oxidation_alpha_subunit"/>
</dbReference>
<dbReference type="Gene3D" id="3.40.50.720">
    <property type="entry name" value="NAD(P)-binding Rossmann-like Domain"/>
    <property type="match status" value="1"/>
</dbReference>
<evidence type="ECO:0000313" key="5">
    <source>
        <dbReference type="Proteomes" id="UP000322244"/>
    </source>
</evidence>
<dbReference type="InterPro" id="IPR006108">
    <property type="entry name" value="3HC_DH_C"/>
</dbReference>
<dbReference type="Pfam" id="PF00725">
    <property type="entry name" value="3HCDH"/>
    <property type="match status" value="1"/>
</dbReference>
<dbReference type="InterPro" id="IPR006176">
    <property type="entry name" value="3-OHacyl-CoA_DH_NAD-bd"/>
</dbReference>
<proteinExistence type="predicted"/>
<dbReference type="Pfam" id="PF02737">
    <property type="entry name" value="3HCDH_N"/>
    <property type="match status" value="1"/>
</dbReference>
<dbReference type="Gene3D" id="1.10.1040.50">
    <property type="match status" value="1"/>
</dbReference>
<dbReference type="GO" id="GO:0006635">
    <property type="term" value="P:fatty acid beta-oxidation"/>
    <property type="evidence" value="ECO:0007669"/>
    <property type="project" value="TreeGrafter"/>
</dbReference>
<dbReference type="GO" id="GO:0070403">
    <property type="term" value="F:NAD+ binding"/>
    <property type="evidence" value="ECO:0007669"/>
    <property type="project" value="InterPro"/>
</dbReference>
<dbReference type="GO" id="GO:0004300">
    <property type="term" value="F:enoyl-CoA hydratase activity"/>
    <property type="evidence" value="ECO:0007669"/>
    <property type="project" value="TreeGrafter"/>
</dbReference>
<feature type="domain" description="3-hydroxyacyl-CoA dehydrogenase NAD binding" evidence="3">
    <location>
        <begin position="11"/>
        <end position="134"/>
    </location>
</feature>
<evidence type="ECO:0000259" key="3">
    <source>
        <dbReference type="Pfam" id="PF02737"/>
    </source>
</evidence>
<reference evidence="4 5" key="1">
    <citation type="submission" date="2019-07" db="EMBL/GenBank/DDBJ databases">
        <title>Rhodococcus cavernicolus sp. nov., isolated from a cave.</title>
        <authorList>
            <person name="Lee S.D."/>
        </authorList>
    </citation>
    <scope>NUCLEOTIDE SEQUENCE [LARGE SCALE GENOMIC DNA]</scope>
    <source>
        <strain evidence="4 5">C1-24</strain>
    </source>
</reference>
<organism evidence="4 5">
    <name type="scientific">Antrihabitans cavernicola</name>
    <dbReference type="NCBI Taxonomy" id="2495913"/>
    <lineage>
        <taxon>Bacteria</taxon>
        <taxon>Bacillati</taxon>
        <taxon>Actinomycetota</taxon>
        <taxon>Actinomycetes</taxon>
        <taxon>Mycobacteriales</taxon>
        <taxon>Nocardiaceae</taxon>
        <taxon>Antrihabitans</taxon>
    </lineage>
</organism>
<sequence>MSKARDWIKADAQRTETLDRIVATDNIADVKGADFLVEAVFEDLDLKRKVFEEVEPYLSDDAIIATDTSVLPLSEMASAISRPKDFVGLHFFSPVDKMPLVEVIDSDSTSDETLARALDFAVQIKKTPIVVKDVYAFYANRIIFKFVELALSSLAEGAHPASVEQATTQAGFPVGALELLDEVNMKTTQKVRRGFIVDAEKTGVPFVDAIGGPVTDRMVDEFEGPGRLAGKGFYEYDEKGKRLGLWPQLIEEFHKPDVEIPFEDMMERMLVAAALKAADCYAQGIVKTVADANIGSIFGIGYPAWTGGTLQYINQYEGGPAGFVARATELAEKYGPRFEVPASLTDFVAAGRTFE</sequence>
<dbReference type="EMBL" id="VLNY01000014">
    <property type="protein sequence ID" value="KAA0020090.1"/>
    <property type="molecule type" value="Genomic_DNA"/>
</dbReference>
<comment type="caution">
    <text evidence="4">The sequence shown here is derived from an EMBL/GenBank/DDBJ whole genome shotgun (WGS) entry which is preliminary data.</text>
</comment>
<dbReference type="InterPro" id="IPR036291">
    <property type="entry name" value="NAD(P)-bd_dom_sf"/>
</dbReference>
<name>A0A5A7S6R8_9NOCA</name>
<evidence type="ECO:0008006" key="6">
    <source>
        <dbReference type="Google" id="ProtNLM"/>
    </source>
</evidence>
<dbReference type="PANTHER" id="PTHR43612:SF3">
    <property type="entry name" value="TRIFUNCTIONAL ENZYME SUBUNIT ALPHA, MITOCHONDRIAL"/>
    <property type="match status" value="1"/>
</dbReference>
<dbReference type="RefSeq" id="WP_149432471.1">
    <property type="nucleotide sequence ID" value="NZ_VLNY01000014.1"/>
</dbReference>
<dbReference type="SUPFAM" id="SSF48179">
    <property type="entry name" value="6-phosphogluconate dehydrogenase C-terminal domain-like"/>
    <property type="match status" value="2"/>
</dbReference>
<evidence type="ECO:0000259" key="2">
    <source>
        <dbReference type="Pfam" id="PF00725"/>
    </source>
</evidence>
<keyword evidence="5" id="KW-1185">Reference proteome</keyword>
<accession>A0A5A7S6R8</accession>
<dbReference type="PANTHER" id="PTHR43612">
    <property type="entry name" value="TRIFUNCTIONAL ENZYME SUBUNIT ALPHA"/>
    <property type="match status" value="1"/>
</dbReference>
<feature type="domain" description="3-hydroxyacyl-CoA dehydrogenase C-terminal" evidence="2">
    <location>
        <begin position="137"/>
        <end position="236"/>
    </location>
</feature>
<dbReference type="AlphaFoldDB" id="A0A5A7S6R8"/>
<protein>
    <recommendedName>
        <fullName evidence="6">3-hydroxyacyl-CoA dehydrogenase</fullName>
    </recommendedName>
</protein>
<dbReference type="InterPro" id="IPR008927">
    <property type="entry name" value="6-PGluconate_DH-like_C_sf"/>
</dbReference>
<evidence type="ECO:0000313" key="4">
    <source>
        <dbReference type="EMBL" id="KAA0020090.1"/>
    </source>
</evidence>
<dbReference type="SUPFAM" id="SSF51735">
    <property type="entry name" value="NAD(P)-binding Rossmann-fold domains"/>
    <property type="match status" value="1"/>
</dbReference>
<gene>
    <name evidence="4" type="ORF">FOY51_22280</name>
</gene>